<comment type="caution">
    <text evidence="3">The sequence shown here is derived from an EMBL/GenBank/DDBJ whole genome shotgun (WGS) entry which is preliminary data.</text>
</comment>
<feature type="signal peptide" evidence="1">
    <location>
        <begin position="1"/>
        <end position="18"/>
    </location>
</feature>
<dbReference type="InterPro" id="IPR013103">
    <property type="entry name" value="RVT_2"/>
</dbReference>
<evidence type="ECO:0000313" key="3">
    <source>
        <dbReference type="EMBL" id="KAL0444177.1"/>
    </source>
</evidence>
<dbReference type="EMBL" id="JACGWN010000007">
    <property type="protein sequence ID" value="KAL0444177.1"/>
    <property type="molecule type" value="Genomic_DNA"/>
</dbReference>
<dbReference type="PANTHER" id="PTHR11439">
    <property type="entry name" value="GAG-POL-RELATED RETROTRANSPOSON"/>
    <property type="match status" value="1"/>
</dbReference>
<organism evidence="3">
    <name type="scientific">Sesamum latifolium</name>
    <dbReference type="NCBI Taxonomy" id="2727402"/>
    <lineage>
        <taxon>Eukaryota</taxon>
        <taxon>Viridiplantae</taxon>
        <taxon>Streptophyta</taxon>
        <taxon>Embryophyta</taxon>
        <taxon>Tracheophyta</taxon>
        <taxon>Spermatophyta</taxon>
        <taxon>Magnoliopsida</taxon>
        <taxon>eudicotyledons</taxon>
        <taxon>Gunneridae</taxon>
        <taxon>Pentapetalae</taxon>
        <taxon>asterids</taxon>
        <taxon>lamiids</taxon>
        <taxon>Lamiales</taxon>
        <taxon>Pedaliaceae</taxon>
        <taxon>Sesamum</taxon>
    </lineage>
</organism>
<proteinExistence type="predicted"/>
<reference evidence="3" key="2">
    <citation type="journal article" date="2024" name="Plant">
        <title>Genomic evolution and insights into agronomic trait innovations of Sesamum species.</title>
        <authorList>
            <person name="Miao H."/>
            <person name="Wang L."/>
            <person name="Qu L."/>
            <person name="Liu H."/>
            <person name="Sun Y."/>
            <person name="Le M."/>
            <person name="Wang Q."/>
            <person name="Wei S."/>
            <person name="Zheng Y."/>
            <person name="Lin W."/>
            <person name="Duan Y."/>
            <person name="Cao H."/>
            <person name="Xiong S."/>
            <person name="Wang X."/>
            <person name="Wei L."/>
            <person name="Li C."/>
            <person name="Ma Q."/>
            <person name="Ju M."/>
            <person name="Zhao R."/>
            <person name="Li G."/>
            <person name="Mu C."/>
            <person name="Tian Q."/>
            <person name="Mei H."/>
            <person name="Zhang T."/>
            <person name="Gao T."/>
            <person name="Zhang H."/>
        </authorList>
    </citation>
    <scope>NUCLEOTIDE SEQUENCE</scope>
    <source>
        <strain evidence="3">KEN1</strain>
    </source>
</reference>
<gene>
    <name evidence="3" type="ORF">Slati_2140400</name>
</gene>
<feature type="chain" id="PRO_5043318537" evidence="1">
    <location>
        <begin position="19"/>
        <end position="169"/>
    </location>
</feature>
<name>A0AAW2WQS9_9LAMI</name>
<dbReference type="InterPro" id="IPR043502">
    <property type="entry name" value="DNA/RNA_pol_sf"/>
</dbReference>
<reference evidence="3" key="1">
    <citation type="submission" date="2020-06" db="EMBL/GenBank/DDBJ databases">
        <authorList>
            <person name="Li T."/>
            <person name="Hu X."/>
            <person name="Zhang T."/>
            <person name="Song X."/>
            <person name="Zhang H."/>
            <person name="Dai N."/>
            <person name="Sheng W."/>
            <person name="Hou X."/>
            <person name="Wei L."/>
        </authorList>
    </citation>
    <scope>NUCLEOTIDE SEQUENCE</scope>
    <source>
        <strain evidence="3">KEN1</strain>
        <tissue evidence="3">Leaf</tissue>
    </source>
</reference>
<dbReference type="Pfam" id="PF07727">
    <property type="entry name" value="RVT_2"/>
    <property type="match status" value="1"/>
</dbReference>
<dbReference type="SUPFAM" id="SSF56672">
    <property type="entry name" value="DNA/RNA polymerases"/>
    <property type="match status" value="1"/>
</dbReference>
<keyword evidence="1" id="KW-0732">Signal</keyword>
<dbReference type="AlphaFoldDB" id="A0AAW2WQS9"/>
<dbReference type="PANTHER" id="PTHR11439:SF470">
    <property type="entry name" value="CYSTEINE-RICH RLK (RECEPTOR-LIKE PROTEIN KINASE) 8"/>
    <property type="match status" value="1"/>
</dbReference>
<evidence type="ECO:0000259" key="2">
    <source>
        <dbReference type="Pfam" id="PF07727"/>
    </source>
</evidence>
<feature type="domain" description="Reverse transcriptase Ty1/copia-type" evidence="2">
    <location>
        <begin position="4"/>
        <end position="84"/>
    </location>
</feature>
<accession>A0AAW2WQS9</accession>
<sequence>MGLMVLLVYVDDVLIVGASEESILELKAYLDSLFTIKYVGVAKYFIGLKIECSQRITVSQAKYIKDMLADAWLLGVKSATTPLLAGIKFTSKAGNVLYDLEPYGRLVGRLLYLSFTQPDISHASQQLSQFMKQPCKEHWDATLPFLRYLKGSSAKGLFFPATVSTNLVA</sequence>
<protein>
    <submittedName>
        <fullName evidence="3">Retrovirus-related Pol polyprotein from transposon TNT 1-94</fullName>
    </submittedName>
</protein>
<evidence type="ECO:0000256" key="1">
    <source>
        <dbReference type="SAM" id="SignalP"/>
    </source>
</evidence>